<gene>
    <name evidence="2" type="ORF">SAMN05444972_104238</name>
</gene>
<accession>A0A1I6R7X4</accession>
<evidence type="ECO:0000313" key="3">
    <source>
        <dbReference type="Proteomes" id="UP000198660"/>
    </source>
</evidence>
<dbReference type="PANTHER" id="PTHR43179">
    <property type="entry name" value="RHAMNOSYLTRANSFERASE WBBL"/>
    <property type="match status" value="1"/>
</dbReference>
<dbReference type="EMBL" id="FPAA01000004">
    <property type="protein sequence ID" value="SFS60811.1"/>
    <property type="molecule type" value="Genomic_DNA"/>
</dbReference>
<dbReference type="SUPFAM" id="SSF53448">
    <property type="entry name" value="Nucleotide-diphospho-sugar transferases"/>
    <property type="match status" value="1"/>
</dbReference>
<dbReference type="GO" id="GO:0016740">
    <property type="term" value="F:transferase activity"/>
    <property type="evidence" value="ECO:0007669"/>
    <property type="project" value="UniProtKB-KW"/>
</dbReference>
<evidence type="ECO:0000313" key="2">
    <source>
        <dbReference type="EMBL" id="SFS60811.1"/>
    </source>
</evidence>
<evidence type="ECO:0000259" key="1">
    <source>
        <dbReference type="Pfam" id="PF00535"/>
    </source>
</evidence>
<dbReference type="PANTHER" id="PTHR43179:SF7">
    <property type="entry name" value="RHAMNOSYLTRANSFERASE WBBL"/>
    <property type="match status" value="1"/>
</dbReference>
<dbReference type="InterPro" id="IPR029044">
    <property type="entry name" value="Nucleotide-diphossugar_trans"/>
</dbReference>
<protein>
    <submittedName>
        <fullName evidence="2">Glycosyltransferase, GT2 family</fullName>
    </submittedName>
</protein>
<feature type="domain" description="Glycosyltransferase 2-like" evidence="1">
    <location>
        <begin position="6"/>
        <end position="124"/>
    </location>
</feature>
<dbReference type="CDD" id="cd04186">
    <property type="entry name" value="GT_2_like_c"/>
    <property type="match status" value="1"/>
</dbReference>
<keyword evidence="3" id="KW-1185">Reference proteome</keyword>
<dbReference type="Proteomes" id="UP000198660">
    <property type="component" value="Unassembled WGS sequence"/>
</dbReference>
<sequence length="254" mass="29514">MDPTISIVIPIHGQLHYTKQCLAAIHRFTKLPYEVILVDNGSAKKTAQFVTIQDHRMGERVRGLRNDVNRGFAASMNQGMRQAKGDYLVLLNNDTLPSYRWAEQLLAPFRQDPSVGMTGPVSNRVIPEQKIKVSITRRKAIHRFCRRFNQANPARWRESKRLSGFCLALPRRVWQRVGEWDECFGLGTYEDDDYSYRIRKEGLRLIVAGDTYVHHFGSRSFRKRGSKEFYKILGQNRRYFLRKWNLSTPPGGLI</sequence>
<dbReference type="Pfam" id="PF00535">
    <property type="entry name" value="Glycos_transf_2"/>
    <property type="match status" value="1"/>
</dbReference>
<organism evidence="2 3">
    <name type="scientific">Marininema halotolerans</name>
    <dbReference type="NCBI Taxonomy" id="1155944"/>
    <lineage>
        <taxon>Bacteria</taxon>
        <taxon>Bacillati</taxon>
        <taxon>Bacillota</taxon>
        <taxon>Bacilli</taxon>
        <taxon>Bacillales</taxon>
        <taxon>Thermoactinomycetaceae</taxon>
        <taxon>Marininema</taxon>
    </lineage>
</organism>
<proteinExistence type="predicted"/>
<dbReference type="AlphaFoldDB" id="A0A1I6R7X4"/>
<name>A0A1I6R7X4_9BACL</name>
<keyword evidence="2" id="KW-0808">Transferase</keyword>
<dbReference type="InterPro" id="IPR001173">
    <property type="entry name" value="Glyco_trans_2-like"/>
</dbReference>
<dbReference type="RefSeq" id="WP_091836012.1">
    <property type="nucleotide sequence ID" value="NZ_FPAA01000004.1"/>
</dbReference>
<dbReference type="OrthoDB" id="8936324at2"/>
<dbReference type="Gene3D" id="3.90.550.10">
    <property type="entry name" value="Spore Coat Polysaccharide Biosynthesis Protein SpsA, Chain A"/>
    <property type="match status" value="1"/>
</dbReference>
<reference evidence="3" key="1">
    <citation type="submission" date="2016-10" db="EMBL/GenBank/DDBJ databases">
        <authorList>
            <person name="Varghese N."/>
            <person name="Submissions S."/>
        </authorList>
    </citation>
    <scope>NUCLEOTIDE SEQUENCE [LARGE SCALE GENOMIC DNA]</scope>
    <source>
        <strain evidence="3">DSM 45789</strain>
    </source>
</reference>